<gene>
    <name evidence="2" type="ORF">SAMN05216582_10489</name>
</gene>
<dbReference type="Proteomes" id="UP000184263">
    <property type="component" value="Unassembled WGS sequence"/>
</dbReference>
<dbReference type="AlphaFoldDB" id="A0A1M6SIJ0"/>
<keyword evidence="1" id="KW-0812">Transmembrane</keyword>
<keyword evidence="1" id="KW-1133">Transmembrane helix</keyword>
<feature type="transmembrane region" description="Helical" evidence="1">
    <location>
        <begin position="20"/>
        <end position="39"/>
    </location>
</feature>
<dbReference type="OrthoDB" id="9808492at2"/>
<sequence length="329" mass="37723">MNKDEIYTRIQNQLRDVPLILIGTGGTIPYGISGMWVLADELKSKLDNKYSSDKAWQEFSSRLARGIDLENALTNLQLSEEIKKSIVEVTWQLVSRDDIKLMHKWAASNYRPELGKIIHKFYEANPQCVNIITTNYDRVIEYACDKFRIPINTLFYGEYYKYFSTDKIKKSQIVNILKVHGSLDWFFDDSSQVISLPLQKNIPTDLFPAIVTPGTEKYERVLKLPFRDVIHVADDLISKAPGFLCIGYGFNDSQIQENIIGGIKMGKPITVWTKKLSHRALDIIKKAGKEYIIVEAEDSNDSKSRIIFPDGETCLDEKIWDMEGLLKII</sequence>
<evidence type="ECO:0000313" key="2">
    <source>
        <dbReference type="EMBL" id="SHK44429.1"/>
    </source>
</evidence>
<reference evidence="2 3" key="1">
    <citation type="submission" date="2016-11" db="EMBL/GenBank/DDBJ databases">
        <authorList>
            <person name="Jaros S."/>
            <person name="Januszkiewicz K."/>
            <person name="Wedrychowicz H."/>
        </authorList>
    </citation>
    <scope>NUCLEOTIDE SEQUENCE [LARGE SCALE GENOMIC DNA]</scope>
    <source>
        <strain evidence="2 3">HD4</strain>
    </source>
</reference>
<dbReference type="Pfam" id="PF13289">
    <property type="entry name" value="SIR2_2"/>
    <property type="match status" value="1"/>
</dbReference>
<evidence type="ECO:0000313" key="3">
    <source>
        <dbReference type="Proteomes" id="UP000184263"/>
    </source>
</evidence>
<dbReference type="SUPFAM" id="SSF52467">
    <property type="entry name" value="DHS-like NAD/FAD-binding domain"/>
    <property type="match status" value="1"/>
</dbReference>
<dbReference type="RefSeq" id="WP_073088386.1">
    <property type="nucleotide sequence ID" value="NZ_FRBC01000004.1"/>
</dbReference>
<protein>
    <submittedName>
        <fullName evidence="2">SIR2-like domain-containing protein</fullName>
    </submittedName>
</protein>
<name>A0A1M6SIJ0_SELRU</name>
<evidence type="ECO:0000256" key="1">
    <source>
        <dbReference type="SAM" id="Phobius"/>
    </source>
</evidence>
<organism evidence="2 3">
    <name type="scientific">Selenomonas ruminantium</name>
    <dbReference type="NCBI Taxonomy" id="971"/>
    <lineage>
        <taxon>Bacteria</taxon>
        <taxon>Bacillati</taxon>
        <taxon>Bacillota</taxon>
        <taxon>Negativicutes</taxon>
        <taxon>Selenomonadales</taxon>
        <taxon>Selenomonadaceae</taxon>
        <taxon>Selenomonas</taxon>
    </lineage>
</organism>
<keyword evidence="1" id="KW-0472">Membrane</keyword>
<accession>A0A1M6SIJ0</accession>
<proteinExistence type="predicted"/>
<dbReference type="EMBL" id="FRBC01000004">
    <property type="protein sequence ID" value="SHK44429.1"/>
    <property type="molecule type" value="Genomic_DNA"/>
</dbReference>
<dbReference type="InterPro" id="IPR029035">
    <property type="entry name" value="DHS-like_NAD/FAD-binding_dom"/>
</dbReference>